<evidence type="ECO:0000256" key="4">
    <source>
        <dbReference type="ARBA" id="ARBA00022729"/>
    </source>
</evidence>
<keyword evidence="6 8" id="KW-0472">Membrane</keyword>
<dbReference type="GO" id="GO:2000391">
    <property type="term" value="P:positive regulation of neutrophil extravasation"/>
    <property type="evidence" value="ECO:0007669"/>
    <property type="project" value="TreeGrafter"/>
</dbReference>
<gene>
    <name evidence="11" type="primary">cd99</name>
</gene>
<evidence type="ECO:0000313" key="11">
    <source>
        <dbReference type="RefSeq" id="XP_030636436.1"/>
    </source>
</evidence>
<dbReference type="OrthoDB" id="8963727at2759"/>
<evidence type="ECO:0000256" key="9">
    <source>
        <dbReference type="SAM" id="SignalP"/>
    </source>
</evidence>
<dbReference type="GeneID" id="115817298"/>
<name>A0A6J2VZD7_CHACN</name>
<evidence type="ECO:0000256" key="6">
    <source>
        <dbReference type="ARBA" id="ARBA00023136"/>
    </source>
</evidence>
<feature type="chain" id="PRO_5026660415" evidence="9">
    <location>
        <begin position="19"/>
        <end position="245"/>
    </location>
</feature>
<feature type="region of interest" description="Disordered" evidence="7">
    <location>
        <begin position="217"/>
        <end position="245"/>
    </location>
</feature>
<feature type="transmembrane region" description="Helical" evidence="8">
    <location>
        <begin position="186"/>
        <end position="207"/>
    </location>
</feature>
<comment type="similarity">
    <text evidence="2">Belongs to the CD99 family.</text>
</comment>
<feature type="region of interest" description="Disordered" evidence="7">
    <location>
        <begin position="32"/>
        <end position="183"/>
    </location>
</feature>
<keyword evidence="10" id="KW-1185">Reference proteome</keyword>
<keyword evidence="5 8" id="KW-1133">Transmembrane helix</keyword>
<dbReference type="InParanoid" id="A0A6J2VZD7"/>
<dbReference type="Pfam" id="PF12301">
    <property type="entry name" value="CD99L2"/>
    <property type="match status" value="1"/>
</dbReference>
<protein>
    <submittedName>
        <fullName evidence="11">CD99 molecule isoform X1</fullName>
    </submittedName>
</protein>
<accession>A0A6J2VZD7</accession>
<comment type="subcellular location">
    <subcellularLocation>
        <location evidence="1">Membrane</location>
        <topology evidence="1">Single-pass type I membrane protein</topology>
    </subcellularLocation>
</comment>
<dbReference type="GO" id="GO:0072683">
    <property type="term" value="P:T cell extravasation"/>
    <property type="evidence" value="ECO:0007669"/>
    <property type="project" value="TreeGrafter"/>
</dbReference>
<evidence type="ECO:0000256" key="2">
    <source>
        <dbReference type="ARBA" id="ARBA00008763"/>
    </source>
</evidence>
<reference evidence="11" key="1">
    <citation type="submission" date="2025-08" db="UniProtKB">
        <authorList>
            <consortium name="RefSeq"/>
        </authorList>
    </citation>
    <scope>IDENTIFICATION</scope>
</reference>
<dbReference type="CTD" id="4267"/>
<dbReference type="PANTHER" id="PTHR15076:SF15">
    <property type="entry name" value="CD99 ANTIGEN"/>
    <property type="match status" value="1"/>
</dbReference>
<keyword evidence="3 8" id="KW-0812">Transmembrane</keyword>
<sequence>MASCLWIFFLACLVTTKAQDLDLGAALDDIDSTTTAPPKASEDSGKVVPAPPKKSGDGGLDLFDALDDTEGDPEPKKPVEPPKEGGTGGDLNILDALDTDSKKPAGDGFDLSDALGPDPEPKKPAVNPPKDGGTGGGSFGDDDLADVGNDSGYKPDGGRARAADPGPSDPNAGAGDQPQAAGSGQLAGIVSAIGVALVGAASSYFAYQKKKLCFKIQGGADPESGKDQQGTHSEPQVLSNLLKSS</sequence>
<proteinExistence type="inferred from homology"/>
<evidence type="ECO:0000256" key="1">
    <source>
        <dbReference type="ARBA" id="ARBA00004479"/>
    </source>
</evidence>
<evidence type="ECO:0000256" key="3">
    <source>
        <dbReference type="ARBA" id="ARBA00022692"/>
    </source>
</evidence>
<evidence type="ECO:0000256" key="8">
    <source>
        <dbReference type="SAM" id="Phobius"/>
    </source>
</evidence>
<dbReference type="GO" id="GO:0034109">
    <property type="term" value="P:homotypic cell-cell adhesion"/>
    <property type="evidence" value="ECO:0007669"/>
    <property type="project" value="TreeGrafter"/>
</dbReference>
<dbReference type="AlphaFoldDB" id="A0A6J2VZD7"/>
<dbReference type="GO" id="GO:0005886">
    <property type="term" value="C:plasma membrane"/>
    <property type="evidence" value="ECO:0007669"/>
    <property type="project" value="TreeGrafter"/>
</dbReference>
<dbReference type="Proteomes" id="UP000504632">
    <property type="component" value="Chromosome 7"/>
</dbReference>
<evidence type="ECO:0000313" key="10">
    <source>
        <dbReference type="Proteomes" id="UP000504632"/>
    </source>
</evidence>
<feature type="signal peptide" evidence="9">
    <location>
        <begin position="1"/>
        <end position="18"/>
    </location>
</feature>
<feature type="compositionally biased region" description="Polar residues" evidence="7">
    <location>
        <begin position="227"/>
        <end position="245"/>
    </location>
</feature>
<feature type="compositionally biased region" description="Basic and acidic residues" evidence="7">
    <location>
        <begin position="73"/>
        <end position="83"/>
    </location>
</feature>
<evidence type="ECO:0000256" key="7">
    <source>
        <dbReference type="SAM" id="MobiDB-lite"/>
    </source>
</evidence>
<dbReference type="RefSeq" id="XP_030636436.1">
    <property type="nucleotide sequence ID" value="XM_030780576.1"/>
</dbReference>
<dbReference type="PANTHER" id="PTHR15076">
    <property type="entry name" value="CD99/MIC2 PROTEIN RELATED"/>
    <property type="match status" value="1"/>
</dbReference>
<organism evidence="10 11">
    <name type="scientific">Chanos chanos</name>
    <name type="common">Milkfish</name>
    <name type="synonym">Mugil chanos</name>
    <dbReference type="NCBI Taxonomy" id="29144"/>
    <lineage>
        <taxon>Eukaryota</taxon>
        <taxon>Metazoa</taxon>
        <taxon>Chordata</taxon>
        <taxon>Craniata</taxon>
        <taxon>Vertebrata</taxon>
        <taxon>Euteleostomi</taxon>
        <taxon>Actinopterygii</taxon>
        <taxon>Neopterygii</taxon>
        <taxon>Teleostei</taxon>
        <taxon>Ostariophysi</taxon>
        <taxon>Gonorynchiformes</taxon>
        <taxon>Chanidae</taxon>
        <taxon>Chanos</taxon>
    </lineage>
</organism>
<dbReference type="InterPro" id="IPR022078">
    <property type="entry name" value="CD99L2"/>
</dbReference>
<evidence type="ECO:0000256" key="5">
    <source>
        <dbReference type="ARBA" id="ARBA00022989"/>
    </source>
</evidence>
<keyword evidence="4 9" id="KW-0732">Signal</keyword>